<organism evidence="1 2">
    <name type="scientific">Winogradskyella haliclonae</name>
    <dbReference type="NCBI Taxonomy" id="2048558"/>
    <lineage>
        <taxon>Bacteria</taxon>
        <taxon>Pseudomonadati</taxon>
        <taxon>Bacteroidota</taxon>
        <taxon>Flavobacteriia</taxon>
        <taxon>Flavobacteriales</taxon>
        <taxon>Flavobacteriaceae</taxon>
        <taxon>Winogradskyella</taxon>
    </lineage>
</organism>
<comment type="caution">
    <text evidence="1">The sequence shown here is derived from an EMBL/GenBank/DDBJ whole genome shotgun (WGS) entry which is preliminary data.</text>
</comment>
<proteinExistence type="predicted"/>
<reference evidence="2" key="1">
    <citation type="journal article" date="2019" name="Int. J. Syst. Evol. Microbiol.">
        <title>The Global Catalogue of Microorganisms (GCM) 10K type strain sequencing project: providing services to taxonomists for standard genome sequencing and annotation.</title>
        <authorList>
            <consortium name="The Broad Institute Genomics Platform"/>
            <consortium name="The Broad Institute Genome Sequencing Center for Infectious Disease"/>
            <person name="Wu L."/>
            <person name="Ma J."/>
        </authorList>
    </citation>
    <scope>NUCLEOTIDE SEQUENCE [LARGE SCALE GENOMIC DNA]</scope>
    <source>
        <strain evidence="2">CCM 8681</strain>
    </source>
</reference>
<evidence type="ECO:0000313" key="2">
    <source>
        <dbReference type="Proteomes" id="UP000624701"/>
    </source>
</evidence>
<sequence length="185" mass="20737">MKNYIAPILILLVLVSSCKKEDKINPFAVSKHQVGFLNDSTQVKDIKVLFANDSIVNFKEDDSFAGGINTIDIYEKGGNQLLSISPTEALDSTATISSIRLLDPRYITDKNISSISTFKDINDNYKISKISNLINSVVVKVNELDATFTIDKKELPTNMRFDMAMKIDPIQIPDDAKVKFFIVHF</sequence>
<dbReference type="PROSITE" id="PS51257">
    <property type="entry name" value="PROKAR_LIPOPROTEIN"/>
    <property type="match status" value="1"/>
</dbReference>
<evidence type="ECO:0008006" key="3">
    <source>
        <dbReference type="Google" id="ProtNLM"/>
    </source>
</evidence>
<accession>A0ABQ2C0F3</accession>
<dbReference type="RefSeq" id="WP_188375136.1">
    <property type="nucleotide sequence ID" value="NZ_BMDQ01000004.1"/>
</dbReference>
<protein>
    <recommendedName>
        <fullName evidence="3">Lipid/polyisoprenoid-binding YceI-like domain-containing protein</fullName>
    </recommendedName>
</protein>
<evidence type="ECO:0000313" key="1">
    <source>
        <dbReference type="EMBL" id="GGI58221.1"/>
    </source>
</evidence>
<name>A0ABQ2C0F3_9FLAO</name>
<gene>
    <name evidence="1" type="ORF">GCM10011444_25300</name>
</gene>
<keyword evidence="2" id="KW-1185">Reference proteome</keyword>
<dbReference type="EMBL" id="BMDQ01000004">
    <property type="protein sequence ID" value="GGI58221.1"/>
    <property type="molecule type" value="Genomic_DNA"/>
</dbReference>
<dbReference type="Proteomes" id="UP000624701">
    <property type="component" value="Unassembled WGS sequence"/>
</dbReference>